<organism evidence="1 2">
    <name type="scientific">Smallanthus sonchifolius</name>
    <dbReference type="NCBI Taxonomy" id="185202"/>
    <lineage>
        <taxon>Eukaryota</taxon>
        <taxon>Viridiplantae</taxon>
        <taxon>Streptophyta</taxon>
        <taxon>Embryophyta</taxon>
        <taxon>Tracheophyta</taxon>
        <taxon>Spermatophyta</taxon>
        <taxon>Magnoliopsida</taxon>
        <taxon>eudicotyledons</taxon>
        <taxon>Gunneridae</taxon>
        <taxon>Pentapetalae</taxon>
        <taxon>asterids</taxon>
        <taxon>campanulids</taxon>
        <taxon>Asterales</taxon>
        <taxon>Asteraceae</taxon>
        <taxon>Asteroideae</taxon>
        <taxon>Heliantheae alliance</taxon>
        <taxon>Millerieae</taxon>
        <taxon>Smallanthus</taxon>
    </lineage>
</organism>
<accession>A0ACB9CCD9</accession>
<reference evidence="2" key="1">
    <citation type="journal article" date="2022" name="Mol. Ecol. Resour.">
        <title>The genomes of chicory, endive, great burdock and yacon provide insights into Asteraceae palaeo-polyploidization history and plant inulin production.</title>
        <authorList>
            <person name="Fan W."/>
            <person name="Wang S."/>
            <person name="Wang H."/>
            <person name="Wang A."/>
            <person name="Jiang F."/>
            <person name="Liu H."/>
            <person name="Zhao H."/>
            <person name="Xu D."/>
            <person name="Zhang Y."/>
        </authorList>
    </citation>
    <scope>NUCLEOTIDE SEQUENCE [LARGE SCALE GENOMIC DNA]</scope>
    <source>
        <strain evidence="2">cv. Yunnan</strain>
    </source>
</reference>
<reference evidence="1 2" key="2">
    <citation type="journal article" date="2022" name="Mol. Ecol. Resour.">
        <title>The genomes of chicory, endive, great burdock and yacon provide insights into Asteraceae paleo-polyploidization history and plant inulin production.</title>
        <authorList>
            <person name="Fan W."/>
            <person name="Wang S."/>
            <person name="Wang H."/>
            <person name="Wang A."/>
            <person name="Jiang F."/>
            <person name="Liu H."/>
            <person name="Zhao H."/>
            <person name="Xu D."/>
            <person name="Zhang Y."/>
        </authorList>
    </citation>
    <scope>NUCLEOTIDE SEQUENCE [LARGE SCALE GENOMIC DNA]</scope>
    <source>
        <strain evidence="2">cv. Yunnan</strain>
        <tissue evidence="1">Leaves</tissue>
    </source>
</reference>
<gene>
    <name evidence="1" type="ORF">L1987_63129</name>
</gene>
<evidence type="ECO:0000313" key="2">
    <source>
        <dbReference type="Proteomes" id="UP001056120"/>
    </source>
</evidence>
<comment type="caution">
    <text evidence="1">The sequence shown here is derived from an EMBL/GenBank/DDBJ whole genome shotgun (WGS) entry which is preliminary data.</text>
</comment>
<sequence length="68" mass="8128">MFKDFKIRSIVGQRDVGFPIRLEAFTSHRAFSSVSSLYNAFIFLHIRRVTYQPREPFVNIVVLNFYER</sequence>
<dbReference type="Proteomes" id="UP001056120">
    <property type="component" value="Linkage Group LG21"/>
</dbReference>
<protein>
    <submittedName>
        <fullName evidence="1">Uncharacterized protein</fullName>
    </submittedName>
</protein>
<proteinExistence type="predicted"/>
<keyword evidence="2" id="KW-1185">Reference proteome</keyword>
<dbReference type="EMBL" id="CM042038">
    <property type="protein sequence ID" value="KAI3731936.1"/>
    <property type="molecule type" value="Genomic_DNA"/>
</dbReference>
<evidence type="ECO:0000313" key="1">
    <source>
        <dbReference type="EMBL" id="KAI3731936.1"/>
    </source>
</evidence>
<name>A0ACB9CCD9_9ASTR</name>